<dbReference type="Proteomes" id="UP000095287">
    <property type="component" value="Unplaced"/>
</dbReference>
<reference evidence="6" key="1">
    <citation type="submission" date="2016-11" db="UniProtKB">
        <authorList>
            <consortium name="WormBaseParasite"/>
        </authorList>
    </citation>
    <scope>IDENTIFICATION</scope>
</reference>
<dbReference type="GO" id="GO:0000214">
    <property type="term" value="C:tRNA-intron endonuclease complex"/>
    <property type="evidence" value="ECO:0007669"/>
    <property type="project" value="TreeGrafter"/>
</dbReference>
<dbReference type="Gene3D" id="3.40.1350.10">
    <property type="match status" value="1"/>
</dbReference>
<dbReference type="InterPro" id="IPR006677">
    <property type="entry name" value="tRNA_intron_Endonuc_cat-like"/>
</dbReference>
<dbReference type="PANTHER" id="PTHR21227">
    <property type="entry name" value="TRNA-SPLICING ENDONUCLEASE SUBUNIT SEN2"/>
    <property type="match status" value="1"/>
</dbReference>
<evidence type="ECO:0000313" key="6">
    <source>
        <dbReference type="WBParaSite" id="L893_g23621.t1"/>
    </source>
</evidence>
<dbReference type="InterPro" id="IPR036167">
    <property type="entry name" value="tRNA_intron_Endo_cat-like_sf"/>
</dbReference>
<keyword evidence="5" id="KW-1185">Reference proteome</keyword>
<dbReference type="InterPro" id="IPR006676">
    <property type="entry name" value="tRNA_splic"/>
</dbReference>
<proteinExistence type="inferred from homology"/>
<name>A0A1I7Z784_9BILA</name>
<protein>
    <recommendedName>
        <fullName evidence="2">tRNA-intron lyase</fullName>
        <ecNumber evidence="2">4.6.1.16</ecNumber>
    </recommendedName>
</protein>
<evidence type="ECO:0000256" key="1">
    <source>
        <dbReference type="ARBA" id="ARBA00008078"/>
    </source>
</evidence>
<accession>A0A1I7Z784</accession>
<dbReference type="InterPro" id="IPR011856">
    <property type="entry name" value="tRNA_endonuc-like_dom_sf"/>
</dbReference>
<dbReference type="Pfam" id="PF01974">
    <property type="entry name" value="tRNA_int_endo"/>
    <property type="match status" value="1"/>
</dbReference>
<dbReference type="SUPFAM" id="SSF53032">
    <property type="entry name" value="tRNA-intron endonuclease catalytic domain-like"/>
    <property type="match status" value="1"/>
</dbReference>
<evidence type="ECO:0000313" key="5">
    <source>
        <dbReference type="Proteomes" id="UP000095287"/>
    </source>
</evidence>
<dbReference type="EC" id="4.6.1.16" evidence="2"/>
<dbReference type="CDD" id="cd22363">
    <property type="entry name" value="tRNA-intron_lyase_C"/>
    <property type="match status" value="1"/>
</dbReference>
<dbReference type="GO" id="GO:0000379">
    <property type="term" value="P:tRNA-type intron splice site recognition and cleavage"/>
    <property type="evidence" value="ECO:0007669"/>
    <property type="project" value="TreeGrafter"/>
</dbReference>
<evidence type="ECO:0000259" key="4">
    <source>
        <dbReference type="Pfam" id="PF01974"/>
    </source>
</evidence>
<evidence type="ECO:0000256" key="3">
    <source>
        <dbReference type="ARBA" id="ARBA00034031"/>
    </source>
</evidence>
<dbReference type="GO" id="GO:0005737">
    <property type="term" value="C:cytoplasm"/>
    <property type="evidence" value="ECO:0007669"/>
    <property type="project" value="TreeGrafter"/>
</dbReference>
<dbReference type="WBParaSite" id="L893_g23621.t1">
    <property type="protein sequence ID" value="L893_g23621.t1"/>
    <property type="gene ID" value="L893_g23621"/>
</dbReference>
<sequence length="294" mass="33257">MNFLPLHPKDPSCANPGKRELKGSFVGKLDASSMHVIVPCSYQSVRLHQVAYGIRLGEHNDYICSACFGKKKNAGNGKRGERQTKVNLTELEKDDPVRLWKERTFGDRDLRLSPEEAIYLLSELHVLTVEGHDVEDLWKRYVTRFEAIYLLSELHVLTVEGHDVEDLWKQYVSRFGRGFVKRCALYRHLRRIGWVPKPGLSLGCDYVIYRCGPDYYHSSAGLKIVDGGQVFSNDEFQALVRSLSNMKKAVVFVIATVPDDIDSPSCLDNVTLSIASPCRILGVTDDGQCQIPRR</sequence>
<comment type="catalytic activity">
    <reaction evidence="3">
        <text>pretRNA = a 3'-half-tRNA molecule with a 5'-OH end + a 5'-half-tRNA molecule with a 2',3'-cyclic phosphate end + an intron with a 2',3'-cyclic phosphate and a 5'-hydroxyl terminus.</text>
        <dbReference type="EC" id="4.6.1.16"/>
    </reaction>
</comment>
<dbReference type="PANTHER" id="PTHR21227:SF0">
    <property type="entry name" value="TRNA-SPLICING ENDONUCLEASE SUBUNIT SEN2"/>
    <property type="match status" value="1"/>
</dbReference>
<comment type="similarity">
    <text evidence="1">Belongs to the tRNA-intron endonuclease family.</text>
</comment>
<organism evidence="5 6">
    <name type="scientific">Steinernema glaseri</name>
    <dbReference type="NCBI Taxonomy" id="37863"/>
    <lineage>
        <taxon>Eukaryota</taxon>
        <taxon>Metazoa</taxon>
        <taxon>Ecdysozoa</taxon>
        <taxon>Nematoda</taxon>
        <taxon>Chromadorea</taxon>
        <taxon>Rhabditida</taxon>
        <taxon>Tylenchina</taxon>
        <taxon>Panagrolaimomorpha</taxon>
        <taxon>Strongyloidoidea</taxon>
        <taxon>Steinernematidae</taxon>
        <taxon>Steinernema</taxon>
    </lineage>
</organism>
<feature type="domain" description="tRNA intron endonuclease catalytic" evidence="4">
    <location>
        <begin position="179"/>
        <end position="261"/>
    </location>
</feature>
<dbReference type="AlphaFoldDB" id="A0A1I7Z784"/>
<dbReference type="GO" id="GO:0003676">
    <property type="term" value="F:nucleic acid binding"/>
    <property type="evidence" value="ECO:0007669"/>
    <property type="project" value="InterPro"/>
</dbReference>
<dbReference type="GO" id="GO:0000213">
    <property type="term" value="F:tRNA-intron lyase activity"/>
    <property type="evidence" value="ECO:0007669"/>
    <property type="project" value="UniProtKB-EC"/>
</dbReference>
<evidence type="ECO:0000256" key="2">
    <source>
        <dbReference type="ARBA" id="ARBA00012573"/>
    </source>
</evidence>